<keyword evidence="6 13" id="KW-0285">Flavoprotein</keyword>
<protein>
    <recommendedName>
        <fullName evidence="4 13">Dihydrolipoyl dehydrogenase</fullName>
        <ecNumber evidence="3 13">1.8.1.4</ecNumber>
    </recommendedName>
</protein>
<keyword evidence="8 13" id="KW-0560">Oxidoreductase</keyword>
<dbReference type="InterPro" id="IPR023753">
    <property type="entry name" value="FAD/NAD-binding_dom"/>
</dbReference>
<comment type="caution">
    <text evidence="16">The sequence shown here is derived from an EMBL/GenBank/DDBJ whole genome shotgun (WGS) entry which is preliminary data.</text>
</comment>
<gene>
    <name evidence="16" type="primary">lpdA</name>
    <name evidence="16" type="ORF">N0K08_19565</name>
</gene>
<dbReference type="PANTHER" id="PTHR22912">
    <property type="entry name" value="DISULFIDE OXIDOREDUCTASE"/>
    <property type="match status" value="1"/>
</dbReference>
<evidence type="ECO:0000256" key="3">
    <source>
        <dbReference type="ARBA" id="ARBA00012608"/>
    </source>
</evidence>
<accession>A0ABT2PQT8</accession>
<evidence type="ECO:0000259" key="14">
    <source>
        <dbReference type="Pfam" id="PF02852"/>
    </source>
</evidence>
<evidence type="ECO:0000256" key="6">
    <source>
        <dbReference type="ARBA" id="ARBA00022630"/>
    </source>
</evidence>
<evidence type="ECO:0000256" key="5">
    <source>
        <dbReference type="ARBA" id="ARBA00022490"/>
    </source>
</evidence>
<dbReference type="PROSITE" id="PS00076">
    <property type="entry name" value="PYRIDINE_REDOX_1"/>
    <property type="match status" value="1"/>
</dbReference>
<comment type="subcellular location">
    <subcellularLocation>
        <location evidence="1">Cytoplasm</location>
    </subcellularLocation>
</comment>
<evidence type="ECO:0000256" key="11">
    <source>
        <dbReference type="ARBA" id="ARBA00023284"/>
    </source>
</evidence>
<feature type="domain" description="FAD/NAD(P)-binding" evidence="15">
    <location>
        <begin position="10"/>
        <end position="330"/>
    </location>
</feature>
<keyword evidence="17" id="KW-1185">Reference proteome</keyword>
<dbReference type="EC" id="1.8.1.4" evidence="3 13"/>
<dbReference type="InterPro" id="IPR036188">
    <property type="entry name" value="FAD/NAD-bd_sf"/>
</dbReference>
<dbReference type="PRINTS" id="PR00411">
    <property type="entry name" value="PNDRDTASEI"/>
</dbReference>
<dbReference type="InterPro" id="IPR012999">
    <property type="entry name" value="Pyr_OxRdtase_I_AS"/>
</dbReference>
<dbReference type="Gene3D" id="3.30.390.30">
    <property type="match status" value="1"/>
</dbReference>
<keyword evidence="9 13" id="KW-0520">NAD</keyword>
<dbReference type="PRINTS" id="PR00368">
    <property type="entry name" value="FADPNR"/>
</dbReference>
<evidence type="ECO:0000256" key="2">
    <source>
        <dbReference type="ARBA" id="ARBA00007532"/>
    </source>
</evidence>
<dbReference type="Gene3D" id="3.50.50.60">
    <property type="entry name" value="FAD/NAD(P)-binding domain"/>
    <property type="match status" value="2"/>
</dbReference>
<evidence type="ECO:0000259" key="15">
    <source>
        <dbReference type="Pfam" id="PF07992"/>
    </source>
</evidence>
<dbReference type="InterPro" id="IPR004099">
    <property type="entry name" value="Pyr_nucl-diS_OxRdtase_dimer"/>
</dbReference>
<dbReference type="InterPro" id="IPR006258">
    <property type="entry name" value="Lipoamide_DH"/>
</dbReference>
<evidence type="ECO:0000256" key="8">
    <source>
        <dbReference type="ARBA" id="ARBA00023002"/>
    </source>
</evidence>
<dbReference type="PANTHER" id="PTHR22912:SF217">
    <property type="entry name" value="DIHYDROLIPOYL DEHYDROGENASE"/>
    <property type="match status" value="1"/>
</dbReference>
<reference evidence="16 17" key="1">
    <citation type="submission" date="2022-09" db="EMBL/GenBank/DDBJ databases">
        <title>Draft genome of isolate Be4.</title>
        <authorList>
            <person name="Sanchez-Castro I."/>
            <person name="Martinez-Rodriguez P."/>
            <person name="Descostes M."/>
            <person name="Merroun M."/>
        </authorList>
    </citation>
    <scope>NUCLEOTIDE SEQUENCE [LARGE SCALE GENOMIC DNA]</scope>
    <source>
        <strain evidence="16 17">Be4</strain>
    </source>
</reference>
<evidence type="ECO:0000256" key="12">
    <source>
        <dbReference type="ARBA" id="ARBA00049187"/>
    </source>
</evidence>
<evidence type="ECO:0000313" key="16">
    <source>
        <dbReference type="EMBL" id="MCT9812834.1"/>
    </source>
</evidence>
<evidence type="ECO:0000256" key="1">
    <source>
        <dbReference type="ARBA" id="ARBA00004496"/>
    </source>
</evidence>
<keyword evidence="7 13" id="KW-0274">FAD</keyword>
<dbReference type="EMBL" id="JAODYH010000012">
    <property type="protein sequence ID" value="MCT9812834.1"/>
    <property type="molecule type" value="Genomic_DNA"/>
</dbReference>
<dbReference type="NCBIfam" id="TIGR01350">
    <property type="entry name" value="lipoamide_DH"/>
    <property type="match status" value="1"/>
</dbReference>
<name>A0ABT2PQT8_9BURK</name>
<feature type="domain" description="Pyridine nucleotide-disulphide oxidoreductase dimerisation" evidence="14">
    <location>
        <begin position="350"/>
        <end position="458"/>
    </location>
</feature>
<evidence type="ECO:0000313" key="17">
    <source>
        <dbReference type="Proteomes" id="UP001525968"/>
    </source>
</evidence>
<keyword evidence="11 13" id="KW-0676">Redox-active center</keyword>
<dbReference type="Pfam" id="PF07992">
    <property type="entry name" value="Pyr_redox_2"/>
    <property type="match status" value="1"/>
</dbReference>
<dbReference type="Proteomes" id="UP001525968">
    <property type="component" value="Unassembled WGS sequence"/>
</dbReference>
<dbReference type="Pfam" id="PF02852">
    <property type="entry name" value="Pyr_redox_dim"/>
    <property type="match status" value="1"/>
</dbReference>
<proteinExistence type="inferred from homology"/>
<evidence type="ECO:0000256" key="7">
    <source>
        <dbReference type="ARBA" id="ARBA00022827"/>
    </source>
</evidence>
<comment type="catalytic activity">
    <reaction evidence="12 13">
        <text>N(6)-[(R)-dihydrolipoyl]-L-lysyl-[protein] + NAD(+) = N(6)-[(R)-lipoyl]-L-lysyl-[protein] + NADH + H(+)</text>
        <dbReference type="Rhea" id="RHEA:15045"/>
        <dbReference type="Rhea" id="RHEA-COMP:10474"/>
        <dbReference type="Rhea" id="RHEA-COMP:10475"/>
        <dbReference type="ChEBI" id="CHEBI:15378"/>
        <dbReference type="ChEBI" id="CHEBI:57540"/>
        <dbReference type="ChEBI" id="CHEBI:57945"/>
        <dbReference type="ChEBI" id="CHEBI:83099"/>
        <dbReference type="ChEBI" id="CHEBI:83100"/>
        <dbReference type="EC" id="1.8.1.4"/>
    </reaction>
</comment>
<dbReference type="InterPro" id="IPR050151">
    <property type="entry name" value="Class-I_Pyr_Nuc-Dis_Oxidored"/>
</dbReference>
<comment type="cofactor">
    <cofactor evidence="13">
        <name>FAD</name>
        <dbReference type="ChEBI" id="CHEBI:57692"/>
    </cofactor>
    <text evidence="13">Binds 1 FAD per subunit.</text>
</comment>
<keyword evidence="10" id="KW-1015">Disulfide bond</keyword>
<evidence type="ECO:0000256" key="9">
    <source>
        <dbReference type="ARBA" id="ARBA00023027"/>
    </source>
</evidence>
<comment type="similarity">
    <text evidence="2 13">Belongs to the class-I pyridine nucleotide-disulfide oxidoreductase family.</text>
</comment>
<organism evidence="16 17">
    <name type="scientific">Acidovorax bellezanensis</name>
    <dbReference type="NCBI Taxonomy" id="2976702"/>
    <lineage>
        <taxon>Bacteria</taxon>
        <taxon>Pseudomonadati</taxon>
        <taxon>Pseudomonadota</taxon>
        <taxon>Betaproteobacteria</taxon>
        <taxon>Burkholderiales</taxon>
        <taxon>Comamonadaceae</taxon>
        <taxon>Acidovorax</taxon>
    </lineage>
</organism>
<dbReference type="InterPro" id="IPR016156">
    <property type="entry name" value="FAD/NAD-linked_Rdtase_dimer_sf"/>
</dbReference>
<dbReference type="SUPFAM" id="SSF51905">
    <property type="entry name" value="FAD/NAD(P)-binding domain"/>
    <property type="match status" value="1"/>
</dbReference>
<sequence>MADHNTSPEFDVVVIGGGPGGYVAALRAAQLQLRTALVERENLGGICLNWGCIPTKALLHTADTLRRIRHAEALGIRVGPPQVDFTQVMGRSRQVSQRLNRGVTHLLRKAGVTVLMGSAELAGKGRVEVTDTQGTKQSLKAKNTIIATGARARELPMLPFDGKRVWGYREALSAKEVPQTLAVIGAGAIGMEFASFYASLGAKVTVIEAAARVLPASDEEVSAFVQQAMAKEGIRFMTEARLVAAQVGSAGVALSVEQGADRHQIDAECVLVAVGLVGNVQGLGLEKTRVAVDRGCIQAGDWGQTAEPGVYAIGDVAGAPMLAHKASHEGIECVEYIAGQRSGRQPQALIPACVYSHPQSASVGQTEAQARAAGTKVRVGKFPLEGNGKAIAIDEAQGFIKTVFDDVTGQLLGAHLVGPEATELIHGFTLAGTLEATEAELMETVFPHPTLSESMHEAVLAAYGRAIHI</sequence>
<dbReference type="SUPFAM" id="SSF55424">
    <property type="entry name" value="FAD/NAD-linked reductases, dimerisation (C-terminal) domain"/>
    <property type="match status" value="1"/>
</dbReference>
<evidence type="ECO:0000256" key="4">
    <source>
        <dbReference type="ARBA" id="ARBA00016961"/>
    </source>
</evidence>
<keyword evidence="5" id="KW-0963">Cytoplasm</keyword>
<comment type="miscellaneous">
    <text evidence="13">The active site is a redox-active disulfide bond.</text>
</comment>
<evidence type="ECO:0000256" key="10">
    <source>
        <dbReference type="ARBA" id="ARBA00023157"/>
    </source>
</evidence>
<evidence type="ECO:0000256" key="13">
    <source>
        <dbReference type="RuleBase" id="RU003692"/>
    </source>
</evidence>
<dbReference type="GO" id="GO:0004148">
    <property type="term" value="F:dihydrolipoyl dehydrogenase (NADH) activity"/>
    <property type="evidence" value="ECO:0007669"/>
    <property type="project" value="UniProtKB-EC"/>
</dbReference>
<dbReference type="PIRSF" id="PIRSF000350">
    <property type="entry name" value="Mercury_reductase_MerA"/>
    <property type="match status" value="1"/>
</dbReference>
<dbReference type="RefSeq" id="WP_261502074.1">
    <property type="nucleotide sequence ID" value="NZ_JAODYH010000012.1"/>
</dbReference>
<dbReference type="InterPro" id="IPR001100">
    <property type="entry name" value="Pyr_nuc-diS_OxRdtase"/>
</dbReference>